<dbReference type="Gene3D" id="3.40.50.720">
    <property type="entry name" value="NAD(P)-binding Rossmann-like Domain"/>
    <property type="match status" value="1"/>
</dbReference>
<organism evidence="1 2">
    <name type="scientific">Shewanella pealeana (strain ATCC 700345 / ANG-SQ1)</name>
    <dbReference type="NCBI Taxonomy" id="398579"/>
    <lineage>
        <taxon>Bacteria</taxon>
        <taxon>Pseudomonadati</taxon>
        <taxon>Pseudomonadota</taxon>
        <taxon>Gammaproteobacteria</taxon>
        <taxon>Alteromonadales</taxon>
        <taxon>Shewanellaceae</taxon>
        <taxon>Shewanella</taxon>
    </lineage>
</organism>
<dbReference type="SUPFAM" id="SSF51735">
    <property type="entry name" value="NAD(P)-binding Rossmann-fold domains"/>
    <property type="match status" value="1"/>
</dbReference>
<accession>A8H6S4</accession>
<protein>
    <submittedName>
        <fullName evidence="1">Nucleoside-diphosphate-sugar epimerase</fullName>
    </submittedName>
</protein>
<dbReference type="OrthoDB" id="9798632at2"/>
<dbReference type="EMBL" id="CP000851">
    <property type="protein sequence ID" value="ABV88261.1"/>
    <property type="molecule type" value="Genomic_DNA"/>
</dbReference>
<dbReference type="PANTHER" id="PTHR14097:SF7">
    <property type="entry name" value="OXIDOREDUCTASE HTATIP2"/>
    <property type="match status" value="1"/>
</dbReference>
<proteinExistence type="predicted"/>
<dbReference type="HOGENOM" id="CLU_071330_2_0_6"/>
<dbReference type="AlphaFoldDB" id="A8H6S4"/>
<dbReference type="eggNOG" id="COG0702">
    <property type="taxonomic scope" value="Bacteria"/>
</dbReference>
<sequence length="240" mass="26324">MNAAIIGATGLIGQLLLQKLIDSGQYENILLLGRSQPHYRNEHSANVCFISCQLSELPTLELPFSIDHAFCCLGTTIKKAGSQVAFIAVDKVACIDFIAKCQATNNYVVTALGANSQSKTFYNRVKGETQEALAELLNQSQTPTSAKRLWLFQPSLLLGKRSEARLLEDIGKQLFRLISPMFIGPLKQYRPIEAEKVASAMLAHALSVQAKSVQALPTQDRSTQVTSTQLVTLVSNREML</sequence>
<evidence type="ECO:0000313" key="2">
    <source>
        <dbReference type="Proteomes" id="UP000002608"/>
    </source>
</evidence>
<reference evidence="1 2" key="1">
    <citation type="submission" date="2007-10" db="EMBL/GenBank/DDBJ databases">
        <title>Complete sequence of Shewanella pealeana ATCC 700345.</title>
        <authorList>
            <consortium name="US DOE Joint Genome Institute"/>
            <person name="Copeland A."/>
            <person name="Lucas S."/>
            <person name="Lapidus A."/>
            <person name="Barry K."/>
            <person name="Glavina del Rio T."/>
            <person name="Dalin E."/>
            <person name="Tice H."/>
            <person name="Pitluck S."/>
            <person name="Chertkov O."/>
            <person name="Brettin T."/>
            <person name="Bruce D."/>
            <person name="Detter J.C."/>
            <person name="Han C."/>
            <person name="Schmutz J."/>
            <person name="Larimer F."/>
            <person name="Land M."/>
            <person name="Hauser L."/>
            <person name="Kyrpides N."/>
            <person name="Kim E."/>
            <person name="Zhao J.-S.Z."/>
            <person name="Manno D."/>
            <person name="Hawari J."/>
            <person name="Richardson P."/>
        </authorList>
    </citation>
    <scope>NUCLEOTIDE SEQUENCE [LARGE SCALE GENOMIC DNA]</scope>
    <source>
        <strain evidence="2">ATCC 700345 / ANG-SQ1</strain>
    </source>
</reference>
<dbReference type="KEGG" id="spl:Spea_2944"/>
<dbReference type="PANTHER" id="PTHR14097">
    <property type="entry name" value="OXIDOREDUCTASE HTATIP2"/>
    <property type="match status" value="1"/>
</dbReference>
<dbReference type="InterPro" id="IPR036291">
    <property type="entry name" value="NAD(P)-bd_dom_sf"/>
</dbReference>
<keyword evidence="2" id="KW-1185">Reference proteome</keyword>
<name>A8H6S4_SHEPA</name>
<evidence type="ECO:0000313" key="1">
    <source>
        <dbReference type="EMBL" id="ABV88261.1"/>
    </source>
</evidence>
<dbReference type="STRING" id="398579.Spea_2944"/>
<gene>
    <name evidence="1" type="ordered locus">Spea_2944</name>
</gene>
<dbReference type="RefSeq" id="WP_012156165.1">
    <property type="nucleotide sequence ID" value="NC_009901.1"/>
</dbReference>
<dbReference type="Proteomes" id="UP000002608">
    <property type="component" value="Chromosome"/>
</dbReference>